<dbReference type="EMBL" id="FMYE01000018">
    <property type="protein sequence ID" value="SDB77151.1"/>
    <property type="molecule type" value="Genomic_DNA"/>
</dbReference>
<sequence>MITLITPKLKDDLLADLLSVESMNVQNNIRSCAKEFDTSSDIVEAIYDQFEEMGLLQQTKCLGGTIIFRLRAKAHDFYSHGGFAAQEEILKANIQKLSDELDFLAKQLSPNLCEKAASLSTIAANIVTVLGLFKS</sequence>
<dbReference type="RefSeq" id="WP_074558078.1">
    <property type="nucleotide sequence ID" value="NZ_FMYE01000018.1"/>
</dbReference>
<accession>A0A1G6G5E3</accession>
<evidence type="ECO:0000313" key="1">
    <source>
        <dbReference type="EMBL" id="SDB77151.1"/>
    </source>
</evidence>
<dbReference type="AlphaFoldDB" id="A0A1G6G5E3"/>
<organism evidence="1 2">
    <name type="scientific">Bacteroides ovatus</name>
    <dbReference type="NCBI Taxonomy" id="28116"/>
    <lineage>
        <taxon>Bacteria</taxon>
        <taxon>Pseudomonadati</taxon>
        <taxon>Bacteroidota</taxon>
        <taxon>Bacteroidia</taxon>
        <taxon>Bacteroidales</taxon>
        <taxon>Bacteroidaceae</taxon>
        <taxon>Bacteroides</taxon>
    </lineage>
</organism>
<proteinExistence type="predicted"/>
<evidence type="ECO:0000313" key="2">
    <source>
        <dbReference type="Proteomes" id="UP000183670"/>
    </source>
</evidence>
<protein>
    <submittedName>
        <fullName evidence="1">Uncharacterized protein</fullName>
    </submittedName>
</protein>
<reference evidence="1 2" key="1">
    <citation type="submission" date="2016-10" db="EMBL/GenBank/DDBJ databases">
        <authorList>
            <person name="de Groot N.N."/>
        </authorList>
    </citation>
    <scope>NUCLEOTIDE SEQUENCE [LARGE SCALE GENOMIC DNA]</scope>
    <source>
        <strain evidence="1 2">NLAE-zl-C500</strain>
    </source>
</reference>
<name>A0A1G6G5E3_BACOV</name>
<gene>
    <name evidence="1" type="ORF">SAMN05192581_101818</name>
</gene>
<dbReference type="Proteomes" id="UP000183670">
    <property type="component" value="Unassembled WGS sequence"/>
</dbReference>